<feature type="region of interest" description="Disordered" evidence="1">
    <location>
        <begin position="118"/>
        <end position="158"/>
    </location>
</feature>
<accession>A0A644WEQ2</accession>
<proteinExistence type="predicted"/>
<comment type="caution">
    <text evidence="3">The sequence shown here is derived from an EMBL/GenBank/DDBJ whole genome shotgun (WGS) entry which is preliminary data.</text>
</comment>
<keyword evidence="3" id="KW-0378">Hydrolase</keyword>
<dbReference type="EC" id="3.6.4.13" evidence="3"/>
<feature type="compositionally biased region" description="Low complexity" evidence="1">
    <location>
        <begin position="140"/>
        <end position="150"/>
    </location>
</feature>
<gene>
    <name evidence="3" type="primary">deaD_16</name>
    <name evidence="3" type="ORF">SDC9_48571</name>
</gene>
<keyword evidence="3" id="KW-0067">ATP-binding</keyword>
<dbReference type="Gene3D" id="3.30.70.330">
    <property type="match status" value="1"/>
</dbReference>
<name>A0A644WEQ2_9ZZZZ</name>
<sequence>MTKETARPSYLFPAAAGRKESEVQLRIQETKKPAAGTQSEAKHYQGDLLMDNENKSTPNEEDLLTGTIQLLAGKVKADPSPDELEKLKKLIKKNVPFTLRGYFMAYLLREILQANNPRRASGRETAKPARVKRESKAPAKAEQQAQAPAQEKAREEKALPEGARTLYLNIGKMKRLYAKELSQLLQTELEITRDDIFSIRIHDKYSFISMSEEHCEKAIAKLNGMDIKGRTAAVSYSNKE</sequence>
<evidence type="ECO:0000256" key="1">
    <source>
        <dbReference type="SAM" id="MobiDB-lite"/>
    </source>
</evidence>
<dbReference type="GO" id="GO:0016787">
    <property type="term" value="F:hydrolase activity"/>
    <property type="evidence" value="ECO:0007669"/>
    <property type="project" value="UniProtKB-KW"/>
</dbReference>
<organism evidence="3">
    <name type="scientific">bioreactor metagenome</name>
    <dbReference type="NCBI Taxonomy" id="1076179"/>
    <lineage>
        <taxon>unclassified sequences</taxon>
        <taxon>metagenomes</taxon>
        <taxon>ecological metagenomes</taxon>
    </lineage>
</organism>
<dbReference type="InterPro" id="IPR005580">
    <property type="entry name" value="DbpA/CsdA_RNA-bd_dom"/>
</dbReference>
<dbReference type="CDD" id="cd12252">
    <property type="entry name" value="RRM_DbpA"/>
    <property type="match status" value="1"/>
</dbReference>
<dbReference type="GO" id="GO:0003724">
    <property type="term" value="F:RNA helicase activity"/>
    <property type="evidence" value="ECO:0007669"/>
    <property type="project" value="UniProtKB-EC"/>
</dbReference>
<keyword evidence="3" id="KW-0347">Helicase</keyword>
<dbReference type="EMBL" id="VSSQ01000860">
    <property type="protein sequence ID" value="MPM02325.1"/>
    <property type="molecule type" value="Genomic_DNA"/>
</dbReference>
<keyword evidence="3" id="KW-0547">Nucleotide-binding</keyword>
<dbReference type="AlphaFoldDB" id="A0A644WEQ2"/>
<evidence type="ECO:0000259" key="2">
    <source>
        <dbReference type="Pfam" id="PF03880"/>
    </source>
</evidence>
<feature type="compositionally biased region" description="Basic and acidic residues" evidence="1">
    <location>
        <begin position="121"/>
        <end position="139"/>
    </location>
</feature>
<dbReference type="InterPro" id="IPR012677">
    <property type="entry name" value="Nucleotide-bd_a/b_plait_sf"/>
</dbReference>
<protein>
    <submittedName>
        <fullName evidence="3">ATP-dependent RNA helicase DeaD</fullName>
        <ecNumber evidence="3">3.6.4.13</ecNumber>
    </submittedName>
</protein>
<evidence type="ECO:0000313" key="3">
    <source>
        <dbReference type="EMBL" id="MPM02325.1"/>
    </source>
</evidence>
<reference evidence="3" key="1">
    <citation type="submission" date="2019-08" db="EMBL/GenBank/DDBJ databases">
        <authorList>
            <person name="Kucharzyk K."/>
            <person name="Murdoch R.W."/>
            <person name="Higgins S."/>
            <person name="Loffler F."/>
        </authorList>
    </citation>
    <scope>NUCLEOTIDE SEQUENCE</scope>
</reference>
<dbReference type="Pfam" id="PF03880">
    <property type="entry name" value="DbpA"/>
    <property type="match status" value="1"/>
</dbReference>
<feature type="domain" description="DEAD box helicase DbpA/CsdA RNA-binding" evidence="2">
    <location>
        <begin position="165"/>
        <end position="234"/>
    </location>
</feature>